<reference evidence="2 3" key="2">
    <citation type="submission" date="2016-03" db="EMBL/GenBank/DDBJ databases">
        <title>New uncultured bacterium of the family Gallionellaceae from acid mine drainage: description and reconstruction of genome based on metagenomic analysis of microbial community.</title>
        <authorList>
            <person name="Kadnikov V."/>
            <person name="Ivasenko D."/>
            <person name="Beletsky A."/>
            <person name="Mardanov A."/>
            <person name="Danilova E."/>
            <person name="Pimenov N."/>
            <person name="Karnachuk O."/>
            <person name="Ravin N."/>
        </authorList>
    </citation>
    <scope>NUCLEOTIDE SEQUENCE [LARGE SCALE GENOMIC DNA]</scope>
    <source>
        <strain evidence="2">ShG14-8</strain>
    </source>
</reference>
<dbReference type="SUPFAM" id="SSF55298">
    <property type="entry name" value="YjgF-like"/>
    <property type="match status" value="1"/>
</dbReference>
<comment type="caution">
    <text evidence="2">The sequence shown here is derived from an EMBL/GenBank/DDBJ whole genome shotgun (WGS) entry which is preliminary data.</text>
</comment>
<evidence type="ECO:0000259" key="1">
    <source>
        <dbReference type="Pfam" id="PF21168"/>
    </source>
</evidence>
<dbReference type="EMBL" id="LSLI01000007">
    <property type="protein sequence ID" value="KXS33341.1"/>
    <property type="molecule type" value="Genomic_DNA"/>
</dbReference>
<organism evidence="2 3">
    <name type="scientific">Candidatus Gallionella acididurans</name>
    <dbReference type="NCBI Taxonomy" id="1796491"/>
    <lineage>
        <taxon>Bacteria</taxon>
        <taxon>Pseudomonadati</taxon>
        <taxon>Pseudomonadota</taxon>
        <taxon>Betaproteobacteria</taxon>
        <taxon>Nitrosomonadales</taxon>
        <taxon>Gallionellaceae</taxon>
        <taxon>Gallionella</taxon>
    </lineage>
</organism>
<sequence>MTEYEDNQDRAVTLRYLLSGEADAYLAQRADRVACVIGFGSNPVAATKSGFPVLWVDTPVLGSGAAYEVWTTGKPVSRYQDDLIAGSGNEDIFFGRILLKNDQAGNFSDATFRAFSGIFEFLQRGDYPSLIRVWNYFPEINAMENGLERYRSFSLGRHEAFVHYQAKIEDSPAACALGSHGGGLAIYFLAARTAGMKIENPRQVSAYNYPTQYGPRSPTFSRATLAFREQGQTLFISGTASILGHETVHPASVGLQTLETLENIRAVIGQAILKGFAPVNFATDMALKVYVRNAEDFAEVMGVIQREFGTPADLIVLQADICRTDLLVEIEAVCWNRAG</sequence>
<dbReference type="AlphaFoldDB" id="A0A139BWH8"/>
<feature type="domain" description="Chorismatase FkbO/Hyg5-like N-terminal" evidence="1">
    <location>
        <begin position="68"/>
        <end position="190"/>
    </location>
</feature>
<dbReference type="Pfam" id="PF21168">
    <property type="entry name" value="FkbO_Hyg5-like_N"/>
    <property type="match status" value="1"/>
</dbReference>
<protein>
    <recommendedName>
        <fullName evidence="1">Chorismatase FkbO/Hyg5-like N-terminal domain-containing protein</fullName>
    </recommendedName>
</protein>
<evidence type="ECO:0000313" key="3">
    <source>
        <dbReference type="Proteomes" id="UP000070578"/>
    </source>
</evidence>
<dbReference type="InterPro" id="IPR035959">
    <property type="entry name" value="RutC-like_sf"/>
</dbReference>
<dbReference type="InterPro" id="IPR049368">
    <property type="entry name" value="FkbO_Hyg5-like_N"/>
</dbReference>
<dbReference type="CDD" id="cd06153">
    <property type="entry name" value="YjgF_YER057c_UK114_like_5"/>
    <property type="match status" value="1"/>
</dbReference>
<dbReference type="Proteomes" id="UP000070578">
    <property type="component" value="Unassembled WGS sequence"/>
</dbReference>
<accession>A0A139BWH8</accession>
<proteinExistence type="predicted"/>
<name>A0A139BWH8_9PROT</name>
<reference evidence="2 3" key="1">
    <citation type="submission" date="2016-02" db="EMBL/GenBank/DDBJ databases">
        <authorList>
            <person name="Wen L."/>
            <person name="He K."/>
            <person name="Yang H."/>
        </authorList>
    </citation>
    <scope>NUCLEOTIDE SEQUENCE [LARGE SCALE GENOMIC DNA]</scope>
    <source>
        <strain evidence="2">ShG14-8</strain>
    </source>
</reference>
<gene>
    <name evidence="2" type="ORF">AWT59_0503</name>
</gene>
<dbReference type="PATRIC" id="fig|1796491.3.peg.549"/>
<dbReference type="Gene3D" id="3.30.1330.40">
    <property type="entry name" value="RutC-like"/>
    <property type="match status" value="1"/>
</dbReference>
<evidence type="ECO:0000313" key="2">
    <source>
        <dbReference type="EMBL" id="KXS33341.1"/>
    </source>
</evidence>